<reference evidence="10 11" key="1">
    <citation type="submission" date="2017-06" db="EMBL/GenBank/DDBJ databases">
        <title>Herbaspirillum phytohormonus sp. nov., isolated from the root nodule of Robinia pseudoacacia in lead-zinc mine.</title>
        <authorList>
            <person name="Fan M."/>
            <person name="Lin Y."/>
        </authorList>
    </citation>
    <scope>NUCLEOTIDE SEQUENCE [LARGE SCALE GENOMIC DNA]</scope>
    <source>
        <strain evidence="10 11">HZ10</strain>
    </source>
</reference>
<dbReference type="CDD" id="cd13922">
    <property type="entry name" value="Azurin"/>
    <property type="match status" value="1"/>
</dbReference>
<comment type="function">
    <text evidence="8">Transfers electrons from cytochrome c551 to cytochrome oxidase.</text>
</comment>
<comment type="caution">
    <text evidence="10">The sequence shown here is derived from an EMBL/GenBank/DDBJ whole genome shotgun (WGS) entry which is preliminary data.</text>
</comment>
<dbReference type="GO" id="GO:0009055">
    <property type="term" value="F:electron transfer activity"/>
    <property type="evidence" value="ECO:0007669"/>
    <property type="project" value="InterPro"/>
</dbReference>
<sequence>MLAGMAAALPAHAAASAPVAADAACSTTIEGRPGKKFSLDHIDVPASCERFTVHLVHTGKKPREQAGHNWVLVAGAQLEGVIRDGLRAGAGADYLPPRDSRIIAATPMLGGGERASVSFPVARLQAGVPYAFFCSFPSHAMHMRGTLSLRPQP</sequence>
<keyword evidence="4 8" id="KW-0574">Periplasm</keyword>
<dbReference type="PROSITE" id="PS00196">
    <property type="entry name" value="COPPER_BLUE"/>
    <property type="match status" value="1"/>
</dbReference>
<dbReference type="AlphaFoldDB" id="A0A246WST2"/>
<organism evidence="10 11">
    <name type="scientific">Herbaspirillum robiniae</name>
    <dbReference type="NCBI Taxonomy" id="2014887"/>
    <lineage>
        <taxon>Bacteria</taxon>
        <taxon>Pseudomonadati</taxon>
        <taxon>Pseudomonadota</taxon>
        <taxon>Betaproteobacteria</taxon>
        <taxon>Burkholderiales</taxon>
        <taxon>Oxalobacteraceae</taxon>
        <taxon>Herbaspirillum</taxon>
    </lineage>
</organism>
<dbReference type="GO" id="GO:0042597">
    <property type="term" value="C:periplasmic space"/>
    <property type="evidence" value="ECO:0007669"/>
    <property type="project" value="UniProtKB-SubCell"/>
</dbReference>
<evidence type="ECO:0000256" key="1">
    <source>
        <dbReference type="ARBA" id="ARBA00004418"/>
    </source>
</evidence>
<accession>A0A246WST2</accession>
<proteinExistence type="predicted"/>
<dbReference type="SUPFAM" id="SSF49503">
    <property type="entry name" value="Cupredoxins"/>
    <property type="match status" value="1"/>
</dbReference>
<dbReference type="InterPro" id="IPR014068">
    <property type="entry name" value="Azurin"/>
</dbReference>
<evidence type="ECO:0000256" key="4">
    <source>
        <dbReference type="ARBA" id="ARBA00022764"/>
    </source>
</evidence>
<evidence type="ECO:0000313" key="11">
    <source>
        <dbReference type="Proteomes" id="UP000197596"/>
    </source>
</evidence>
<keyword evidence="2 8" id="KW-0813">Transport</keyword>
<evidence type="ECO:0000256" key="8">
    <source>
        <dbReference type="RuleBase" id="RU363017"/>
    </source>
</evidence>
<evidence type="ECO:0000256" key="6">
    <source>
        <dbReference type="ARBA" id="ARBA00023008"/>
    </source>
</evidence>
<dbReference type="InterPro" id="IPR028871">
    <property type="entry name" value="BlueCu_1_BS"/>
</dbReference>
<dbReference type="Gene3D" id="2.60.40.420">
    <property type="entry name" value="Cupredoxins - blue copper proteins"/>
    <property type="match status" value="1"/>
</dbReference>
<dbReference type="EMBL" id="NJGU01000005">
    <property type="protein sequence ID" value="OWY29503.1"/>
    <property type="molecule type" value="Genomic_DNA"/>
</dbReference>
<dbReference type="InterPro" id="IPR008972">
    <property type="entry name" value="Cupredoxin"/>
</dbReference>
<keyword evidence="7" id="KW-1015">Disulfide bond</keyword>
<dbReference type="NCBIfam" id="TIGR02695">
    <property type="entry name" value="azurin"/>
    <property type="match status" value="1"/>
</dbReference>
<evidence type="ECO:0000256" key="3">
    <source>
        <dbReference type="ARBA" id="ARBA00022723"/>
    </source>
</evidence>
<dbReference type="PANTHER" id="PTHR38439:SF2">
    <property type="entry name" value="OUTER MEMBRANE PROTEIN H.8"/>
    <property type="match status" value="1"/>
</dbReference>
<keyword evidence="3 8" id="KW-0479">Metal-binding</keyword>
<name>A0A246WST2_9BURK</name>
<dbReference type="GO" id="GO:0005507">
    <property type="term" value="F:copper ion binding"/>
    <property type="evidence" value="ECO:0007669"/>
    <property type="project" value="UniProtKB-UniRule"/>
</dbReference>
<dbReference type="InterPro" id="IPR000923">
    <property type="entry name" value="BlueCu_1"/>
</dbReference>
<comment type="subcellular location">
    <subcellularLocation>
        <location evidence="1 8">Periplasm</location>
    </subcellularLocation>
</comment>
<gene>
    <name evidence="10" type="primary">azu</name>
    <name evidence="10" type="ORF">CEJ42_10360</name>
</gene>
<dbReference type="Pfam" id="PF00127">
    <property type="entry name" value="Copper-bind"/>
    <property type="match status" value="1"/>
</dbReference>
<dbReference type="Proteomes" id="UP000197596">
    <property type="component" value="Unassembled WGS sequence"/>
</dbReference>
<evidence type="ECO:0000259" key="9">
    <source>
        <dbReference type="Pfam" id="PF00127"/>
    </source>
</evidence>
<keyword evidence="5 8" id="KW-0249">Electron transport</keyword>
<dbReference type="PANTHER" id="PTHR38439">
    <property type="entry name" value="AURACYANIN-B"/>
    <property type="match status" value="1"/>
</dbReference>
<keyword evidence="6 8" id="KW-0186">Copper</keyword>
<protein>
    <recommendedName>
        <fullName evidence="8">Azurin</fullName>
    </recommendedName>
</protein>
<evidence type="ECO:0000256" key="5">
    <source>
        <dbReference type="ARBA" id="ARBA00022982"/>
    </source>
</evidence>
<dbReference type="InterPro" id="IPR050845">
    <property type="entry name" value="Cu-binding_ET"/>
</dbReference>
<evidence type="ECO:0000313" key="10">
    <source>
        <dbReference type="EMBL" id="OWY29503.1"/>
    </source>
</evidence>
<feature type="domain" description="Blue (type 1) copper" evidence="9">
    <location>
        <begin position="25"/>
        <end position="149"/>
    </location>
</feature>
<evidence type="ECO:0000256" key="2">
    <source>
        <dbReference type="ARBA" id="ARBA00022448"/>
    </source>
</evidence>
<evidence type="ECO:0000256" key="7">
    <source>
        <dbReference type="ARBA" id="ARBA00023157"/>
    </source>
</evidence>